<proteinExistence type="predicted"/>
<dbReference type="OrthoDB" id="10639182at2759"/>
<accession>A0A7I8KAQ9</accession>
<evidence type="ECO:0000313" key="2">
    <source>
        <dbReference type="Proteomes" id="UP000663760"/>
    </source>
</evidence>
<keyword evidence="2" id="KW-1185">Reference proteome</keyword>
<name>A0A7I8KAQ9_SPIIN</name>
<sequence length="227" mass="23573">MKFRSIVSTPQENPPLTRTTWPLIHWPASEARKPTTGAMSSVSPRRPRGTKSTALFTSSSLFPAKNISVATAPGATQFAVIPVPRSSFASTFVIASTAAFDAAYAANLGNSDPTTEEEMLMILPPPPRTSRFAASRQHRKTPFAFTAKVASQSSSGVAASGGYLGSSTPADETRIWAAPPKAASAASNRAFTSTALETSARTAIARDGDGDAVISAARSSAWAALAA</sequence>
<reference evidence="1" key="1">
    <citation type="submission" date="2020-02" db="EMBL/GenBank/DDBJ databases">
        <authorList>
            <person name="Scholz U."/>
            <person name="Mascher M."/>
            <person name="Fiebig A."/>
        </authorList>
    </citation>
    <scope>NUCLEOTIDE SEQUENCE</scope>
</reference>
<dbReference type="AlphaFoldDB" id="A0A7I8KAQ9"/>
<organism evidence="1 2">
    <name type="scientific">Spirodela intermedia</name>
    <name type="common">Intermediate duckweed</name>
    <dbReference type="NCBI Taxonomy" id="51605"/>
    <lineage>
        <taxon>Eukaryota</taxon>
        <taxon>Viridiplantae</taxon>
        <taxon>Streptophyta</taxon>
        <taxon>Embryophyta</taxon>
        <taxon>Tracheophyta</taxon>
        <taxon>Spermatophyta</taxon>
        <taxon>Magnoliopsida</taxon>
        <taxon>Liliopsida</taxon>
        <taxon>Araceae</taxon>
        <taxon>Lemnoideae</taxon>
        <taxon>Spirodela</taxon>
    </lineage>
</organism>
<evidence type="ECO:0000313" key="1">
    <source>
        <dbReference type="EMBL" id="CAA7394849.1"/>
    </source>
</evidence>
<dbReference type="Proteomes" id="UP000663760">
    <property type="component" value="Chromosome 4"/>
</dbReference>
<dbReference type="EMBL" id="LR746267">
    <property type="protein sequence ID" value="CAA7394849.1"/>
    <property type="molecule type" value="Genomic_DNA"/>
</dbReference>
<gene>
    <name evidence="1" type="ORF">SI8410_04005510</name>
</gene>
<protein>
    <submittedName>
        <fullName evidence="1">Uncharacterized protein</fullName>
    </submittedName>
</protein>